<sequence length="116" mass="12753">MEHFTLKRTESTSNEGSDEIASTSTAETVSITNANPEDSSEPKNHVPYTLDNSKSVNLIENIPKSSTLNESPIINNTSENISINHTSTIKLCEYRETLDKNGIDQIGDIEGENDEP</sequence>
<gene>
    <name evidence="2" type="ORF">DERYTH_LOCUS19265</name>
</gene>
<dbReference type="EMBL" id="CAJVPY010020837">
    <property type="protein sequence ID" value="CAG8777192.1"/>
    <property type="molecule type" value="Genomic_DNA"/>
</dbReference>
<reference evidence="2" key="1">
    <citation type="submission" date="2021-06" db="EMBL/GenBank/DDBJ databases">
        <authorList>
            <person name="Kallberg Y."/>
            <person name="Tangrot J."/>
            <person name="Rosling A."/>
        </authorList>
    </citation>
    <scope>NUCLEOTIDE SEQUENCE</scope>
    <source>
        <strain evidence="2">MA453B</strain>
    </source>
</reference>
<proteinExistence type="predicted"/>
<feature type="compositionally biased region" description="Basic and acidic residues" evidence="1">
    <location>
        <begin position="1"/>
        <end position="10"/>
    </location>
</feature>
<comment type="caution">
    <text evidence="2">The sequence shown here is derived from an EMBL/GenBank/DDBJ whole genome shotgun (WGS) entry which is preliminary data.</text>
</comment>
<evidence type="ECO:0000256" key="1">
    <source>
        <dbReference type="SAM" id="MobiDB-lite"/>
    </source>
</evidence>
<keyword evidence="3" id="KW-1185">Reference proteome</keyword>
<dbReference type="AlphaFoldDB" id="A0A9N9JI37"/>
<name>A0A9N9JI37_9GLOM</name>
<accession>A0A9N9JI37</accession>
<evidence type="ECO:0000313" key="2">
    <source>
        <dbReference type="EMBL" id="CAG8777192.1"/>
    </source>
</evidence>
<feature type="compositionally biased region" description="Polar residues" evidence="1">
    <location>
        <begin position="11"/>
        <end position="37"/>
    </location>
</feature>
<feature type="non-terminal residue" evidence="2">
    <location>
        <position position="116"/>
    </location>
</feature>
<protein>
    <submittedName>
        <fullName evidence="2">9359_t:CDS:1</fullName>
    </submittedName>
</protein>
<dbReference type="Proteomes" id="UP000789405">
    <property type="component" value="Unassembled WGS sequence"/>
</dbReference>
<feature type="region of interest" description="Disordered" evidence="1">
    <location>
        <begin position="1"/>
        <end position="52"/>
    </location>
</feature>
<organism evidence="2 3">
    <name type="scientific">Dentiscutata erythropus</name>
    <dbReference type="NCBI Taxonomy" id="1348616"/>
    <lineage>
        <taxon>Eukaryota</taxon>
        <taxon>Fungi</taxon>
        <taxon>Fungi incertae sedis</taxon>
        <taxon>Mucoromycota</taxon>
        <taxon>Glomeromycotina</taxon>
        <taxon>Glomeromycetes</taxon>
        <taxon>Diversisporales</taxon>
        <taxon>Gigasporaceae</taxon>
        <taxon>Dentiscutata</taxon>
    </lineage>
</organism>
<evidence type="ECO:0000313" key="3">
    <source>
        <dbReference type="Proteomes" id="UP000789405"/>
    </source>
</evidence>
<dbReference type="OrthoDB" id="2447982at2759"/>